<dbReference type="PANTHER" id="PTHR18964:SF149">
    <property type="entry name" value="BIFUNCTIONAL UDP-N-ACETYLGLUCOSAMINE 2-EPIMERASE_N-ACETYLMANNOSAMINE KINASE"/>
    <property type="match status" value="1"/>
</dbReference>
<proteinExistence type="inferred from homology"/>
<keyword evidence="2" id="KW-0808">Transferase</keyword>
<evidence type="ECO:0000256" key="1">
    <source>
        <dbReference type="ARBA" id="ARBA00006479"/>
    </source>
</evidence>
<accession>A0A1H7B1X9</accession>
<evidence type="ECO:0000313" key="2">
    <source>
        <dbReference type="EMBL" id="SEJ71156.1"/>
    </source>
</evidence>
<dbReference type="OrthoDB" id="9810372at2"/>
<dbReference type="RefSeq" id="WP_092178204.1">
    <property type="nucleotide sequence ID" value="NZ_FNZH01000009.1"/>
</dbReference>
<dbReference type="InterPro" id="IPR043129">
    <property type="entry name" value="ATPase_NBD"/>
</dbReference>
<dbReference type="PANTHER" id="PTHR18964">
    <property type="entry name" value="ROK (REPRESSOR, ORF, KINASE) FAMILY"/>
    <property type="match status" value="1"/>
</dbReference>
<dbReference type="AlphaFoldDB" id="A0A1H7B1X9"/>
<dbReference type="EMBL" id="FNZH01000009">
    <property type="protein sequence ID" value="SEJ71156.1"/>
    <property type="molecule type" value="Genomic_DNA"/>
</dbReference>
<name>A0A1H7B1X9_9BACT</name>
<dbReference type="GO" id="GO:0016301">
    <property type="term" value="F:kinase activity"/>
    <property type="evidence" value="ECO:0007669"/>
    <property type="project" value="UniProtKB-KW"/>
</dbReference>
<dbReference type="Pfam" id="PF00480">
    <property type="entry name" value="ROK"/>
    <property type="match status" value="1"/>
</dbReference>
<keyword evidence="3" id="KW-1185">Reference proteome</keyword>
<sequence>MKANNMVLGLDIGGTKISSGMIRDGKLSERKETRTPASLPQEEILDAISTQIEHYTPFGFKSIGIGIPGLVDPIEGIVYNLANIPSFQKVNLKAYLEKKFNVPVVINNDANCFALGEYKFGPARDHRHVIGITLGTGIGTGIVANGHLYTGRLCGAGEWGGVPYLEHTFEDYCSSKFFKREFKQSAKKLAISAENGAQEALDIFKAYGNHLGQLIYRLLLAYAPEAIVIGGSIRKAYPFFEKGIQDVIDQFPYKPISENLKIYVSELDDSAILGAISLVKENEFLIKGEAPVSSSTFIA</sequence>
<comment type="similarity">
    <text evidence="1">Belongs to the ROK (NagC/XylR) family.</text>
</comment>
<organism evidence="2 3">
    <name type="scientific">Cyclobacterium xiamenense</name>
    <dbReference type="NCBI Taxonomy" id="1297121"/>
    <lineage>
        <taxon>Bacteria</taxon>
        <taxon>Pseudomonadati</taxon>
        <taxon>Bacteroidota</taxon>
        <taxon>Cytophagia</taxon>
        <taxon>Cytophagales</taxon>
        <taxon>Cyclobacteriaceae</taxon>
        <taxon>Cyclobacterium</taxon>
    </lineage>
</organism>
<dbReference type="SUPFAM" id="SSF53067">
    <property type="entry name" value="Actin-like ATPase domain"/>
    <property type="match status" value="1"/>
</dbReference>
<gene>
    <name evidence="2" type="ORF">SAMN05192553_10960</name>
</gene>
<dbReference type="STRING" id="1416801.SAMN05192553_10960"/>
<reference evidence="3" key="1">
    <citation type="submission" date="2016-10" db="EMBL/GenBank/DDBJ databases">
        <authorList>
            <person name="Varghese N."/>
            <person name="Submissions S."/>
        </authorList>
    </citation>
    <scope>NUCLEOTIDE SEQUENCE [LARGE SCALE GENOMIC DNA]</scope>
    <source>
        <strain evidence="3">IBRC-M 10761</strain>
    </source>
</reference>
<dbReference type="InterPro" id="IPR000600">
    <property type="entry name" value="ROK"/>
</dbReference>
<protein>
    <submittedName>
        <fullName evidence="2">Glucokinase</fullName>
    </submittedName>
</protein>
<dbReference type="Gene3D" id="3.30.420.40">
    <property type="match status" value="2"/>
</dbReference>
<dbReference type="CDD" id="cd23763">
    <property type="entry name" value="ASKHA_ATPase_ROK"/>
    <property type="match status" value="1"/>
</dbReference>
<keyword evidence="2" id="KW-0418">Kinase</keyword>
<dbReference type="Proteomes" id="UP000199403">
    <property type="component" value="Unassembled WGS sequence"/>
</dbReference>
<evidence type="ECO:0000313" key="3">
    <source>
        <dbReference type="Proteomes" id="UP000199403"/>
    </source>
</evidence>